<dbReference type="GO" id="GO:0034198">
    <property type="term" value="P:cellular response to amino acid starvation"/>
    <property type="evidence" value="ECO:0007669"/>
    <property type="project" value="TreeGrafter"/>
</dbReference>
<dbReference type="InterPro" id="IPR036322">
    <property type="entry name" value="WD40_repeat_dom_sf"/>
</dbReference>
<accession>A0A267EWU1</accession>
<proteinExistence type="inferred from homology"/>
<dbReference type="GO" id="GO:0061700">
    <property type="term" value="C:GATOR2 complex"/>
    <property type="evidence" value="ECO:0007669"/>
    <property type="project" value="TreeGrafter"/>
</dbReference>
<dbReference type="CDD" id="cd16693">
    <property type="entry name" value="mRING-H2-C3H3C2_WDR24"/>
    <property type="match status" value="1"/>
</dbReference>
<comment type="similarity">
    <text evidence="1">Belongs to the WD repeat WDR24 family.</text>
</comment>
<sequence>ANYIWTSGRRHEGGTRVVHDFHFNRSTPSCNLYLALQQSKSLVAVAGRTVFKIFRLDECRDEPAGGYSLSDMHILPNNYQRKSKQNLSGLDTAIADIVWSPSDESKLAWGSTNNKVFVLDINKEKYRMFQCHSRSVNCVVFHPSTPLLLSSSNDGSVFCYDLRSPETEAVACANFSTGGDNAVRCIDFSRVNENLFATGQESGTIQVWDIRNTQKPERSFHAQHSVITCSWHPNSQFNWLATGCHRQNTIGILDFSSTHFTAVRHLDTIQCISPVLKVRWRPDCDMHIASTAKTCDKNIYVWDLASHYLPDRIFEEHTGDMVTGFDWVGPDWLLSVGKDGRIILHHYSDGYRPADWVNPCSLAVSCRGSLAASQSTKKLPADPNVLSVQLMQLQTQPPPPQQQQPALGRNFSLTNAVGVSGAGARHRGSAASASSAVTATIVQWNRTSTPGEYNLVEYRCPSQKLPLGTDSFVHLAKHYRLSGASLSEVCAHNFQLAAGLGLDSAACLWQLVLCAFGVEEEALAAASAANAASAAEASASLNLPEHQLGADELAGGGGINSASMSVTSASASAPANMPNSESVSALLSLDDVDADRRLGLGGSTGGGGGSAGGGGGGSSSGGFAFIDAGLQSDSATLDDDFDGGGAGAGVGGDTDVGELDAASAGGFGDASSKEPNDYLFSDGEPATADEEFFADGTGTGAAPLEQSQLPLQGLWQQKPQQAQQHRKRRQQRSGSWQLLQQQQQQQQQQPPQHQQEFLPSDLPPLTAKLEADLSGMVTDAMYELVNCGHVQTVATACVLLGDRLRDKLDESVAETWMLSYIDLLHSHQLFVESAALIGACGFLPNVALLNQQSTSISLICAACNYPSKQGFTCARSLCKQRPLLCVICHRTVRGLYLWSRACQHGGHFDHLMDWYSKNSVCPECGASVDFGI</sequence>
<organism evidence="7 8">
    <name type="scientific">Macrostomum lignano</name>
    <dbReference type="NCBI Taxonomy" id="282301"/>
    <lineage>
        <taxon>Eukaryota</taxon>
        <taxon>Metazoa</taxon>
        <taxon>Spiralia</taxon>
        <taxon>Lophotrochozoa</taxon>
        <taxon>Platyhelminthes</taxon>
        <taxon>Rhabditophora</taxon>
        <taxon>Macrostomorpha</taxon>
        <taxon>Macrostomida</taxon>
        <taxon>Macrostomidae</taxon>
        <taxon>Macrostomum</taxon>
    </lineage>
</organism>
<dbReference type="GO" id="GO:0005774">
    <property type="term" value="C:vacuolar membrane"/>
    <property type="evidence" value="ECO:0007669"/>
    <property type="project" value="TreeGrafter"/>
</dbReference>
<evidence type="ECO:0000313" key="8">
    <source>
        <dbReference type="Proteomes" id="UP000215902"/>
    </source>
</evidence>
<dbReference type="GO" id="GO:1904263">
    <property type="term" value="P:positive regulation of TORC1 signaling"/>
    <property type="evidence" value="ECO:0007669"/>
    <property type="project" value="TreeGrafter"/>
</dbReference>
<dbReference type="PANTHER" id="PTHR46200:SF1">
    <property type="entry name" value="GATOR COMPLEX PROTEIN WDR24"/>
    <property type="match status" value="1"/>
</dbReference>
<gene>
    <name evidence="7" type="ORF">BOX15_Mlig032948g1</name>
</gene>
<dbReference type="SUPFAM" id="SSF50978">
    <property type="entry name" value="WD40 repeat-like"/>
    <property type="match status" value="1"/>
</dbReference>
<reference evidence="7 8" key="1">
    <citation type="submission" date="2017-06" db="EMBL/GenBank/DDBJ databases">
        <title>A platform for efficient transgenesis in Macrostomum lignano, a flatworm model organism for stem cell research.</title>
        <authorList>
            <person name="Berezikov E."/>
        </authorList>
    </citation>
    <scope>NUCLEOTIDE SEQUENCE [LARGE SCALE GENOMIC DNA]</scope>
    <source>
        <strain evidence="7">DV1</strain>
        <tissue evidence="7">Whole organism</tissue>
    </source>
</reference>
<dbReference type="GO" id="GO:0016239">
    <property type="term" value="P:positive regulation of macroautophagy"/>
    <property type="evidence" value="ECO:0007669"/>
    <property type="project" value="TreeGrafter"/>
</dbReference>
<feature type="repeat" description="WD" evidence="5">
    <location>
        <begin position="176"/>
        <end position="218"/>
    </location>
</feature>
<dbReference type="PANTHER" id="PTHR46200">
    <property type="entry name" value="GATOR COMPLEX PROTEIN WDR24"/>
    <property type="match status" value="1"/>
</dbReference>
<evidence type="ECO:0000313" key="7">
    <source>
        <dbReference type="EMBL" id="PAA65202.1"/>
    </source>
</evidence>
<dbReference type="InterPro" id="IPR015943">
    <property type="entry name" value="WD40/YVTN_repeat-like_dom_sf"/>
</dbReference>
<dbReference type="InterPro" id="IPR001680">
    <property type="entry name" value="WD40_rpt"/>
</dbReference>
<dbReference type="PROSITE" id="PS50082">
    <property type="entry name" value="WD_REPEATS_2"/>
    <property type="match status" value="2"/>
</dbReference>
<evidence type="ECO:0000256" key="6">
    <source>
        <dbReference type="SAM" id="MobiDB-lite"/>
    </source>
</evidence>
<dbReference type="STRING" id="282301.A0A267EWU1"/>
<dbReference type="InterPro" id="IPR037590">
    <property type="entry name" value="WDR24"/>
</dbReference>
<dbReference type="OrthoDB" id="60955at2759"/>
<dbReference type="GO" id="GO:0005829">
    <property type="term" value="C:cytosol"/>
    <property type="evidence" value="ECO:0007669"/>
    <property type="project" value="TreeGrafter"/>
</dbReference>
<protein>
    <recommendedName>
        <fullName evidence="4">GATOR2 complex protein WDR24</fullName>
    </recommendedName>
</protein>
<feature type="repeat" description="WD" evidence="5">
    <location>
        <begin position="129"/>
        <end position="170"/>
    </location>
</feature>
<dbReference type="Pfam" id="PF00400">
    <property type="entry name" value="WD40"/>
    <property type="match status" value="2"/>
</dbReference>
<feature type="compositionally biased region" description="Gly residues" evidence="6">
    <location>
        <begin position="643"/>
        <end position="654"/>
    </location>
</feature>
<dbReference type="EMBL" id="NIVC01001673">
    <property type="protein sequence ID" value="PAA65202.1"/>
    <property type="molecule type" value="Genomic_DNA"/>
</dbReference>
<feature type="compositionally biased region" description="Gly residues" evidence="6">
    <location>
        <begin position="599"/>
        <end position="617"/>
    </location>
</feature>
<feature type="region of interest" description="Disordered" evidence="6">
    <location>
        <begin position="598"/>
        <end position="617"/>
    </location>
</feature>
<dbReference type="PROSITE" id="PS50294">
    <property type="entry name" value="WD_REPEATS_REGION"/>
    <property type="match status" value="1"/>
</dbReference>
<feature type="region of interest" description="Disordered" evidence="6">
    <location>
        <begin position="715"/>
        <end position="760"/>
    </location>
</feature>
<feature type="non-terminal residue" evidence="7">
    <location>
        <position position="1"/>
    </location>
</feature>
<feature type="region of interest" description="Disordered" evidence="6">
    <location>
        <begin position="636"/>
        <end position="684"/>
    </location>
</feature>
<dbReference type="AlphaFoldDB" id="A0A267EWU1"/>
<keyword evidence="8" id="KW-1185">Reference proteome</keyword>
<evidence type="ECO:0000256" key="3">
    <source>
        <dbReference type="ARBA" id="ARBA00022737"/>
    </source>
</evidence>
<dbReference type="SMART" id="SM00320">
    <property type="entry name" value="WD40"/>
    <property type="match status" value="6"/>
</dbReference>
<evidence type="ECO:0000256" key="2">
    <source>
        <dbReference type="ARBA" id="ARBA00022574"/>
    </source>
</evidence>
<keyword evidence="2 5" id="KW-0853">WD repeat</keyword>
<dbReference type="Proteomes" id="UP000215902">
    <property type="component" value="Unassembled WGS sequence"/>
</dbReference>
<evidence type="ECO:0000256" key="5">
    <source>
        <dbReference type="PROSITE-ProRule" id="PRU00221"/>
    </source>
</evidence>
<comment type="caution">
    <text evidence="7">The sequence shown here is derived from an EMBL/GenBank/DDBJ whole genome shotgun (WGS) entry which is preliminary data.</text>
</comment>
<evidence type="ECO:0000256" key="1">
    <source>
        <dbReference type="ARBA" id="ARBA00008134"/>
    </source>
</evidence>
<dbReference type="SUPFAM" id="SSF57850">
    <property type="entry name" value="RING/U-box"/>
    <property type="match status" value="1"/>
</dbReference>
<keyword evidence="3" id="KW-0677">Repeat</keyword>
<name>A0A267EWU1_9PLAT</name>
<dbReference type="Gene3D" id="2.130.10.10">
    <property type="entry name" value="YVTN repeat-like/Quinoprotein amine dehydrogenase"/>
    <property type="match status" value="2"/>
</dbReference>
<evidence type="ECO:0000256" key="4">
    <source>
        <dbReference type="ARBA" id="ARBA00040269"/>
    </source>
</evidence>
<feature type="compositionally biased region" description="Low complexity" evidence="6">
    <location>
        <begin position="737"/>
        <end position="755"/>
    </location>
</feature>